<feature type="transmembrane region" description="Helical" evidence="1">
    <location>
        <begin position="21"/>
        <end position="48"/>
    </location>
</feature>
<keyword evidence="1" id="KW-0472">Membrane</keyword>
<gene>
    <name evidence="2" type="ORF">DRJ26_05110</name>
</gene>
<dbReference type="Proteomes" id="UP000269499">
    <property type="component" value="Unassembled WGS sequence"/>
</dbReference>
<name>A0A497EXW9_9CREN</name>
<keyword evidence="1" id="KW-0812">Transmembrane</keyword>
<dbReference type="AlphaFoldDB" id="A0A497EXW9"/>
<evidence type="ECO:0000256" key="1">
    <source>
        <dbReference type="SAM" id="Phobius"/>
    </source>
</evidence>
<feature type="transmembrane region" description="Helical" evidence="1">
    <location>
        <begin position="80"/>
        <end position="102"/>
    </location>
</feature>
<evidence type="ECO:0000313" key="2">
    <source>
        <dbReference type="EMBL" id="RLE52055.1"/>
    </source>
</evidence>
<proteinExistence type="predicted"/>
<dbReference type="EMBL" id="QMRA01000135">
    <property type="protein sequence ID" value="RLE52055.1"/>
    <property type="molecule type" value="Genomic_DNA"/>
</dbReference>
<organism evidence="2 3">
    <name type="scientific">Thermoproteota archaeon</name>
    <dbReference type="NCBI Taxonomy" id="2056631"/>
    <lineage>
        <taxon>Archaea</taxon>
        <taxon>Thermoproteota</taxon>
    </lineage>
</organism>
<protein>
    <submittedName>
        <fullName evidence="2">Uncharacterized protein</fullName>
    </submittedName>
</protein>
<comment type="caution">
    <text evidence="2">The sequence shown here is derived from an EMBL/GenBank/DDBJ whole genome shotgun (WGS) entry which is preliminary data.</text>
</comment>
<keyword evidence="1" id="KW-1133">Transmembrane helix</keyword>
<reference evidence="2 3" key="1">
    <citation type="submission" date="2018-06" db="EMBL/GenBank/DDBJ databases">
        <title>Extensive metabolic versatility and redundancy in microbially diverse, dynamic hydrothermal sediments.</title>
        <authorList>
            <person name="Dombrowski N."/>
            <person name="Teske A."/>
            <person name="Baker B.J."/>
        </authorList>
    </citation>
    <scope>NUCLEOTIDE SEQUENCE [LARGE SCALE GENOMIC DNA]</scope>
    <source>
        <strain evidence="2">B20_G2</strain>
    </source>
</reference>
<accession>A0A497EXW9</accession>
<evidence type="ECO:0000313" key="3">
    <source>
        <dbReference type="Proteomes" id="UP000269499"/>
    </source>
</evidence>
<sequence>MALSLLLRLKSKSGISEIMTGIVVSFAIISLTLIAYGLSITVSSFLIIRGSEVLAEESVLTLIGAFEVLEFSGDSKSLNLAGISSIAFVYTGNFTLIANGVLIGEWRNFEVFAFTRAPIAENETIFIGGTNYFSINGSSIAAVKLSIAIKLLFRVYVSSFGDHVYVRVYTFEEETTCKGEWLRITVSSVIRKVYIITCPEGVLELTLLRGNGSSFALIKIGSQRVVLLFEVLKLEVK</sequence>